<dbReference type="Proteomes" id="UP000736373">
    <property type="component" value="Unassembled WGS sequence"/>
</dbReference>
<dbReference type="Gene3D" id="3.40.50.150">
    <property type="entry name" value="Vaccinia Virus protein VP39"/>
    <property type="match status" value="1"/>
</dbReference>
<dbReference type="SUPFAM" id="SSF53335">
    <property type="entry name" value="S-adenosyl-L-methionine-dependent methyltransferases"/>
    <property type="match status" value="1"/>
</dbReference>
<name>A0ABR7PKJ2_9BURK</name>
<dbReference type="InterPro" id="IPR029063">
    <property type="entry name" value="SAM-dependent_MTases_sf"/>
</dbReference>
<reference evidence="1 2" key="1">
    <citation type="submission" date="2019-09" db="EMBL/GenBank/DDBJ databases">
        <title>Paraburkholderia podalyriae sp. nov., A South African Podalyria-associated rhizobium.</title>
        <authorList>
            <person name="Mavima L."/>
            <person name="Beukes C.W."/>
            <person name="Palmer M."/>
            <person name="De Meyer S.E."/>
            <person name="James E.K."/>
            <person name="Maluk M."/>
            <person name="Avontuur J.R."/>
            <person name="Chan W.Y."/>
            <person name="Venter S.N."/>
            <person name="Steenkamp E.T."/>
        </authorList>
    </citation>
    <scope>NUCLEOTIDE SEQUENCE [LARGE SCALE GENOMIC DNA]</scope>
    <source>
        <strain evidence="1 2">WC7.3b</strain>
    </source>
</reference>
<evidence type="ECO:0000313" key="1">
    <source>
        <dbReference type="EMBL" id="MBC8746304.1"/>
    </source>
</evidence>
<protein>
    <submittedName>
        <fullName evidence="1">Class I SAM-dependent methyltransferase</fullName>
    </submittedName>
</protein>
<sequence>MRDTVASTESRFRSNSHSAPFALVDHYARAAQRRLSNFSVLNVLRTFPQFIPYSEGSYKARSKLTVQAINETIPLLSELAASVGKPKTPVTEIADFPATDEQRQAANALKQHFDAQGSDKSNHHSYHHLYGAILANREAMRSVIEIGIGTQHSDTVSYMVAGKPGGSLRAFRDFLPFARIYGADIDRRVLFQEERIETFFVDQTEPVTFEQLARSVDGECDVIIDDGLHSPNANIQTLIFGLKKVRRGGWVVVEDIGHLALPVWQAVSALLPDRYRRHIVNEEHGLVFAVQRLE</sequence>
<dbReference type="EMBL" id="VZQQ01000004">
    <property type="protein sequence ID" value="MBC8746304.1"/>
    <property type="molecule type" value="Genomic_DNA"/>
</dbReference>
<evidence type="ECO:0000313" key="2">
    <source>
        <dbReference type="Proteomes" id="UP000736373"/>
    </source>
</evidence>
<comment type="caution">
    <text evidence="1">The sequence shown here is derived from an EMBL/GenBank/DDBJ whole genome shotgun (WGS) entry which is preliminary data.</text>
</comment>
<gene>
    <name evidence="1" type="ORF">F6X42_06565</name>
</gene>
<keyword evidence="2" id="KW-1185">Reference proteome</keyword>
<dbReference type="GO" id="GO:0008168">
    <property type="term" value="F:methyltransferase activity"/>
    <property type="evidence" value="ECO:0007669"/>
    <property type="project" value="UniProtKB-KW"/>
</dbReference>
<keyword evidence="1" id="KW-0489">Methyltransferase</keyword>
<keyword evidence="1" id="KW-0808">Transferase</keyword>
<proteinExistence type="predicted"/>
<accession>A0ABR7PKJ2</accession>
<dbReference type="RefSeq" id="WP_187633408.1">
    <property type="nucleotide sequence ID" value="NZ_VZQQ01000004.1"/>
</dbReference>
<organism evidence="1 2">
    <name type="scientific">Paraburkholderia podalyriae</name>
    <dbReference type="NCBI Taxonomy" id="1938811"/>
    <lineage>
        <taxon>Bacteria</taxon>
        <taxon>Pseudomonadati</taxon>
        <taxon>Pseudomonadota</taxon>
        <taxon>Betaproteobacteria</taxon>
        <taxon>Burkholderiales</taxon>
        <taxon>Burkholderiaceae</taxon>
        <taxon>Paraburkholderia</taxon>
    </lineage>
</organism>
<dbReference type="GO" id="GO:0032259">
    <property type="term" value="P:methylation"/>
    <property type="evidence" value="ECO:0007669"/>
    <property type="project" value="UniProtKB-KW"/>
</dbReference>